<gene>
    <name evidence="13" type="ORF">DB31_6534</name>
</gene>
<feature type="domain" description="Aminotransferase class I/classII large" evidence="12">
    <location>
        <begin position="23"/>
        <end position="339"/>
    </location>
</feature>
<dbReference type="Gene3D" id="3.90.1150.10">
    <property type="entry name" value="Aspartate Aminotransferase, domain 1"/>
    <property type="match status" value="1"/>
</dbReference>
<dbReference type="PROSITE" id="PS00599">
    <property type="entry name" value="AA_TRANSFER_CLASS_2"/>
    <property type="match status" value="1"/>
</dbReference>
<comment type="similarity">
    <text evidence="3">Belongs to the class-II pyridoxal-phosphate-dependent aminotransferase family. Histidinol-phosphate aminotransferase subfamily.</text>
</comment>
<evidence type="ECO:0000256" key="7">
    <source>
        <dbReference type="ARBA" id="ARBA00022679"/>
    </source>
</evidence>
<dbReference type="RefSeq" id="WP_044186857.1">
    <property type="nucleotide sequence ID" value="NZ_JMCB01000004.1"/>
</dbReference>
<keyword evidence="9" id="KW-0368">Histidine biosynthesis</keyword>
<keyword evidence="7 13" id="KW-0808">Transferase</keyword>
<dbReference type="InterPro" id="IPR050106">
    <property type="entry name" value="HistidinolP_aminotransfase"/>
</dbReference>
<keyword evidence="14" id="KW-1185">Reference proteome</keyword>
<dbReference type="InterPro" id="IPR015424">
    <property type="entry name" value="PyrdxlP-dep_Trfase"/>
</dbReference>
<evidence type="ECO:0000313" key="13">
    <source>
        <dbReference type="EMBL" id="KFE69559.1"/>
    </source>
</evidence>
<dbReference type="PANTHER" id="PTHR43643:SF6">
    <property type="entry name" value="HISTIDINOL-PHOSPHATE AMINOTRANSFERASE"/>
    <property type="match status" value="1"/>
</dbReference>
<dbReference type="Pfam" id="PF00155">
    <property type="entry name" value="Aminotran_1_2"/>
    <property type="match status" value="1"/>
</dbReference>
<dbReference type="GO" id="GO:0030170">
    <property type="term" value="F:pyridoxal phosphate binding"/>
    <property type="evidence" value="ECO:0007669"/>
    <property type="project" value="InterPro"/>
</dbReference>
<dbReference type="Gene3D" id="3.40.640.10">
    <property type="entry name" value="Type I PLP-dependent aspartate aminotransferase-like (Major domain)"/>
    <property type="match status" value="1"/>
</dbReference>
<comment type="cofactor">
    <cofactor evidence="1 11">
        <name>pyridoxal 5'-phosphate</name>
        <dbReference type="ChEBI" id="CHEBI:597326"/>
    </cofactor>
</comment>
<evidence type="ECO:0000256" key="6">
    <source>
        <dbReference type="ARBA" id="ARBA00022605"/>
    </source>
</evidence>
<sequence length="345" mass="37290">MTPRRASYEGISLYSPPAVPCRVDLSDNTNLFGMPPAAEQALRDFTPSLITRYPVSYAPELKKALSAYSGFEASWLTTGCGSDDLIDCALRAFLEPGERIAVPEPSFSMMSYFAKVNGLQYTPVPLRSDFEIDVDGLLATGARLIYVCSPNNPTGTVVSRAVLERLVDAAPGIVLLDEAYTEFASASHVDLARSRPNVIVTRTLSKAFGLAGMRVGYAIGRPELVAEIEKARGPYKHSGLAERMAIAALTEGVSWVKARAEDAKEIRKRLVAELKAQGLEPLPSEANFVLVPLPGAPQVAARMRERDVNVRAFQGLAGVGDALRIGCGPWPLMEAALQALREARR</sequence>
<dbReference type="EC" id="2.6.1.9" evidence="4"/>
<evidence type="ECO:0000256" key="2">
    <source>
        <dbReference type="ARBA" id="ARBA00005011"/>
    </source>
</evidence>
<dbReference type="Proteomes" id="UP000028725">
    <property type="component" value="Unassembled WGS sequence"/>
</dbReference>
<dbReference type="EMBL" id="JMCB01000004">
    <property type="protein sequence ID" value="KFE69559.1"/>
    <property type="molecule type" value="Genomic_DNA"/>
</dbReference>
<dbReference type="InterPro" id="IPR001917">
    <property type="entry name" value="Aminotrans_II_pyridoxalP_BS"/>
</dbReference>
<accession>A0A085WPE6</accession>
<proteinExistence type="inferred from homology"/>
<reference evidence="13 14" key="1">
    <citation type="submission" date="2014-04" db="EMBL/GenBank/DDBJ databases">
        <title>Genome assembly of Hyalangium minutum DSM 14724.</title>
        <authorList>
            <person name="Sharma G."/>
            <person name="Subramanian S."/>
        </authorList>
    </citation>
    <scope>NUCLEOTIDE SEQUENCE [LARGE SCALE GENOMIC DNA]</scope>
    <source>
        <strain evidence="13 14">DSM 14724</strain>
    </source>
</reference>
<comment type="caution">
    <text evidence="13">The sequence shown here is derived from an EMBL/GenBank/DDBJ whole genome shotgun (WGS) entry which is preliminary data.</text>
</comment>
<dbReference type="OrthoDB" id="9813612at2"/>
<dbReference type="SUPFAM" id="SSF53383">
    <property type="entry name" value="PLP-dependent transferases"/>
    <property type="match status" value="1"/>
</dbReference>
<keyword evidence="5 13" id="KW-0032">Aminotransferase</keyword>
<dbReference type="InterPro" id="IPR015421">
    <property type="entry name" value="PyrdxlP-dep_Trfase_major"/>
</dbReference>
<dbReference type="CDD" id="cd00609">
    <property type="entry name" value="AAT_like"/>
    <property type="match status" value="1"/>
</dbReference>
<evidence type="ECO:0000256" key="10">
    <source>
        <dbReference type="ARBA" id="ARBA00047481"/>
    </source>
</evidence>
<evidence type="ECO:0000313" key="14">
    <source>
        <dbReference type="Proteomes" id="UP000028725"/>
    </source>
</evidence>
<dbReference type="STRING" id="394096.DB31_6534"/>
<keyword evidence="8 11" id="KW-0663">Pyridoxal phosphate</keyword>
<keyword evidence="6" id="KW-0028">Amino-acid biosynthesis</keyword>
<comment type="pathway">
    <text evidence="2">Amino-acid biosynthesis; L-histidine biosynthesis; L-histidine from 5-phospho-alpha-D-ribose 1-diphosphate: step 7/9.</text>
</comment>
<dbReference type="InterPro" id="IPR004839">
    <property type="entry name" value="Aminotransferase_I/II_large"/>
</dbReference>
<evidence type="ECO:0000256" key="1">
    <source>
        <dbReference type="ARBA" id="ARBA00001933"/>
    </source>
</evidence>
<protein>
    <recommendedName>
        <fullName evidence="4">histidinol-phosphate transaminase</fullName>
        <ecNumber evidence="4">2.6.1.9</ecNumber>
    </recommendedName>
</protein>
<dbReference type="GO" id="GO:0004400">
    <property type="term" value="F:histidinol-phosphate transaminase activity"/>
    <property type="evidence" value="ECO:0007669"/>
    <property type="project" value="UniProtKB-EC"/>
</dbReference>
<evidence type="ECO:0000259" key="12">
    <source>
        <dbReference type="Pfam" id="PF00155"/>
    </source>
</evidence>
<dbReference type="PATRIC" id="fig|394096.3.peg.2634"/>
<dbReference type="InterPro" id="IPR015422">
    <property type="entry name" value="PyrdxlP-dep_Trfase_small"/>
</dbReference>
<evidence type="ECO:0000256" key="8">
    <source>
        <dbReference type="ARBA" id="ARBA00022898"/>
    </source>
</evidence>
<name>A0A085WPE6_9BACT</name>
<evidence type="ECO:0000256" key="5">
    <source>
        <dbReference type="ARBA" id="ARBA00022576"/>
    </source>
</evidence>
<evidence type="ECO:0000256" key="3">
    <source>
        <dbReference type="ARBA" id="ARBA00007970"/>
    </source>
</evidence>
<organism evidence="13 14">
    <name type="scientific">Hyalangium minutum</name>
    <dbReference type="NCBI Taxonomy" id="394096"/>
    <lineage>
        <taxon>Bacteria</taxon>
        <taxon>Pseudomonadati</taxon>
        <taxon>Myxococcota</taxon>
        <taxon>Myxococcia</taxon>
        <taxon>Myxococcales</taxon>
        <taxon>Cystobacterineae</taxon>
        <taxon>Archangiaceae</taxon>
        <taxon>Hyalangium</taxon>
    </lineage>
</organism>
<evidence type="ECO:0000256" key="4">
    <source>
        <dbReference type="ARBA" id="ARBA00012748"/>
    </source>
</evidence>
<comment type="catalytic activity">
    <reaction evidence="10">
        <text>L-histidinol phosphate + 2-oxoglutarate = 3-(imidazol-4-yl)-2-oxopropyl phosphate + L-glutamate</text>
        <dbReference type="Rhea" id="RHEA:23744"/>
        <dbReference type="ChEBI" id="CHEBI:16810"/>
        <dbReference type="ChEBI" id="CHEBI:29985"/>
        <dbReference type="ChEBI" id="CHEBI:57766"/>
        <dbReference type="ChEBI" id="CHEBI:57980"/>
        <dbReference type="EC" id="2.6.1.9"/>
    </reaction>
</comment>
<dbReference type="AlphaFoldDB" id="A0A085WPE6"/>
<dbReference type="PANTHER" id="PTHR43643">
    <property type="entry name" value="HISTIDINOL-PHOSPHATE AMINOTRANSFERASE 2"/>
    <property type="match status" value="1"/>
</dbReference>
<dbReference type="GO" id="GO:0000105">
    <property type="term" value="P:L-histidine biosynthetic process"/>
    <property type="evidence" value="ECO:0007669"/>
    <property type="project" value="UniProtKB-KW"/>
</dbReference>
<evidence type="ECO:0000256" key="9">
    <source>
        <dbReference type="ARBA" id="ARBA00023102"/>
    </source>
</evidence>
<evidence type="ECO:0000256" key="11">
    <source>
        <dbReference type="RuleBase" id="RU003693"/>
    </source>
</evidence>